<feature type="non-terminal residue" evidence="5">
    <location>
        <position position="268"/>
    </location>
</feature>
<dbReference type="GO" id="GO:0006071">
    <property type="term" value="P:glycerol metabolic process"/>
    <property type="evidence" value="ECO:0007669"/>
    <property type="project" value="TreeGrafter"/>
</dbReference>
<proteinExistence type="inferred from homology"/>
<dbReference type="PANTHER" id="PTHR10196">
    <property type="entry name" value="SUGAR KINASE"/>
    <property type="match status" value="1"/>
</dbReference>
<evidence type="ECO:0000313" key="5">
    <source>
        <dbReference type="EMBL" id="OAF67602.1"/>
    </source>
</evidence>
<comment type="similarity">
    <text evidence="1">Belongs to the FGGY kinase family.</text>
</comment>
<dbReference type="SUPFAM" id="SSF53067">
    <property type="entry name" value="Actin-like ATPase domain"/>
    <property type="match status" value="1"/>
</dbReference>
<evidence type="ECO:0000256" key="1">
    <source>
        <dbReference type="ARBA" id="ARBA00009156"/>
    </source>
</evidence>
<evidence type="ECO:0000313" key="6">
    <source>
        <dbReference type="Proteomes" id="UP000078046"/>
    </source>
</evidence>
<gene>
    <name evidence="5" type="ORF">A3Q56_04632</name>
</gene>
<reference evidence="5 6" key="1">
    <citation type="submission" date="2016-04" db="EMBL/GenBank/DDBJ databases">
        <title>The genome of Intoshia linei affirms orthonectids as highly simplified spiralians.</title>
        <authorList>
            <person name="Mikhailov K.V."/>
            <person name="Slusarev G.S."/>
            <person name="Nikitin M.A."/>
            <person name="Logacheva M.D."/>
            <person name="Penin A."/>
            <person name="Aleoshin V."/>
            <person name="Panchin Y.V."/>
        </authorList>
    </citation>
    <scope>NUCLEOTIDE SEQUENCE [LARGE SCALE GENOMIC DNA]</scope>
    <source>
        <strain evidence="5">Intl2013</strain>
        <tissue evidence="5">Whole animal</tissue>
    </source>
</reference>
<dbReference type="Gene3D" id="3.30.420.40">
    <property type="match status" value="1"/>
</dbReference>
<dbReference type="Proteomes" id="UP000078046">
    <property type="component" value="Unassembled WGS sequence"/>
</dbReference>
<dbReference type="InterPro" id="IPR043129">
    <property type="entry name" value="ATPase_NBD"/>
</dbReference>
<protein>
    <recommendedName>
        <fullName evidence="4">Carbohydrate kinase FGGY N-terminal domain-containing protein</fullName>
    </recommendedName>
</protein>
<dbReference type="PANTHER" id="PTHR10196:SF69">
    <property type="entry name" value="GLYCEROL KINASE"/>
    <property type="match status" value="1"/>
</dbReference>
<organism evidence="5 6">
    <name type="scientific">Intoshia linei</name>
    <dbReference type="NCBI Taxonomy" id="1819745"/>
    <lineage>
        <taxon>Eukaryota</taxon>
        <taxon>Metazoa</taxon>
        <taxon>Spiralia</taxon>
        <taxon>Lophotrochozoa</taxon>
        <taxon>Mesozoa</taxon>
        <taxon>Orthonectida</taxon>
        <taxon>Rhopaluridae</taxon>
        <taxon>Intoshia</taxon>
    </lineage>
</organism>
<dbReference type="GO" id="GO:0006641">
    <property type="term" value="P:triglyceride metabolic process"/>
    <property type="evidence" value="ECO:0007669"/>
    <property type="project" value="TreeGrafter"/>
</dbReference>
<dbReference type="AlphaFoldDB" id="A0A177B1J3"/>
<evidence type="ECO:0000256" key="2">
    <source>
        <dbReference type="ARBA" id="ARBA00022679"/>
    </source>
</evidence>
<keyword evidence="6" id="KW-1185">Reference proteome</keyword>
<dbReference type="InterPro" id="IPR018484">
    <property type="entry name" value="FGGY_N"/>
</dbReference>
<feature type="domain" description="Carbohydrate kinase FGGY N-terminal" evidence="4">
    <location>
        <begin position="3"/>
        <end position="233"/>
    </location>
</feature>
<dbReference type="GO" id="GO:0046167">
    <property type="term" value="P:glycerol-3-phosphate biosynthetic process"/>
    <property type="evidence" value="ECO:0007669"/>
    <property type="project" value="TreeGrafter"/>
</dbReference>
<dbReference type="EMBL" id="LWCA01000618">
    <property type="protein sequence ID" value="OAF67602.1"/>
    <property type="molecule type" value="Genomic_DNA"/>
</dbReference>
<comment type="caution">
    <text evidence="5">The sequence shown here is derived from an EMBL/GenBank/DDBJ whole genome shotgun (WGS) entry which is preliminary data.</text>
</comment>
<keyword evidence="3" id="KW-0418">Kinase</keyword>
<evidence type="ECO:0000256" key="3">
    <source>
        <dbReference type="ARBA" id="ARBA00022777"/>
    </source>
</evidence>
<dbReference type="GO" id="GO:0004370">
    <property type="term" value="F:glycerol kinase activity"/>
    <property type="evidence" value="ECO:0007669"/>
    <property type="project" value="TreeGrafter"/>
</dbReference>
<dbReference type="Pfam" id="PF00370">
    <property type="entry name" value="FGGY_N"/>
    <property type="match status" value="1"/>
</dbReference>
<keyword evidence="2" id="KW-0808">Transferase</keyword>
<sequence>MEYVVGIDQGTSSTRASIFNTIDGTVVAKHSELIETITLMDGFAEQDPEKIWDSVVACIDNVLDQFLSQSKSNTLNNIKAVGITDQRETTVCWNKTTGKPYYNALVWHDKRNDKIVEKLIEDHDGMFSLAKYTGLPFSNYFSCTKIKWILNYSKEFQNDQKIGNSCFGTIDTWLIWKLTESKYHLTDVTNASRTSLFNINIFDWDRKLCSAFGVPITILPTVKESYADFGTISFGRLKGIPIKAIILYSKIHSLKECIITTAMLTKKV</sequence>
<name>A0A177B1J3_9BILA</name>
<accession>A0A177B1J3</accession>
<evidence type="ECO:0000259" key="4">
    <source>
        <dbReference type="Pfam" id="PF00370"/>
    </source>
</evidence>
<dbReference type="GO" id="GO:0005739">
    <property type="term" value="C:mitochondrion"/>
    <property type="evidence" value="ECO:0007669"/>
    <property type="project" value="TreeGrafter"/>
</dbReference>
<dbReference type="OrthoDB" id="5422795at2759"/>